<organism evidence="1">
    <name type="scientific">marine sediment metagenome</name>
    <dbReference type="NCBI Taxonomy" id="412755"/>
    <lineage>
        <taxon>unclassified sequences</taxon>
        <taxon>metagenomes</taxon>
        <taxon>ecological metagenomes</taxon>
    </lineage>
</organism>
<dbReference type="EMBL" id="BARS01007214">
    <property type="protein sequence ID" value="GAF79955.1"/>
    <property type="molecule type" value="Genomic_DNA"/>
</dbReference>
<dbReference type="AlphaFoldDB" id="X0TV20"/>
<accession>X0TV20</accession>
<reference evidence="1" key="1">
    <citation type="journal article" date="2014" name="Front. Microbiol.">
        <title>High frequency of phylogenetically diverse reductive dehalogenase-homologous genes in deep subseafloor sedimentary metagenomes.</title>
        <authorList>
            <person name="Kawai M."/>
            <person name="Futagami T."/>
            <person name="Toyoda A."/>
            <person name="Takaki Y."/>
            <person name="Nishi S."/>
            <person name="Hori S."/>
            <person name="Arai W."/>
            <person name="Tsubouchi T."/>
            <person name="Morono Y."/>
            <person name="Uchiyama I."/>
            <person name="Ito T."/>
            <person name="Fujiyama A."/>
            <person name="Inagaki F."/>
            <person name="Takami H."/>
        </authorList>
    </citation>
    <scope>NUCLEOTIDE SEQUENCE</scope>
    <source>
        <strain evidence="1">Expedition CK06-06</strain>
    </source>
</reference>
<sequence length="50" mass="5115">LALDRGALASAEALRGARQLSLAGVSERSGLSLPVAVPLVPFLSAKLESR</sequence>
<gene>
    <name evidence="1" type="ORF">S01H1_13935</name>
</gene>
<protein>
    <submittedName>
        <fullName evidence="1">Uncharacterized protein</fullName>
    </submittedName>
</protein>
<name>X0TV20_9ZZZZ</name>
<feature type="non-terminal residue" evidence="1">
    <location>
        <position position="1"/>
    </location>
</feature>
<evidence type="ECO:0000313" key="1">
    <source>
        <dbReference type="EMBL" id="GAF79955.1"/>
    </source>
</evidence>
<comment type="caution">
    <text evidence="1">The sequence shown here is derived from an EMBL/GenBank/DDBJ whole genome shotgun (WGS) entry which is preliminary data.</text>
</comment>
<proteinExistence type="predicted"/>